<feature type="region of interest" description="Disordered" evidence="1">
    <location>
        <begin position="1"/>
        <end position="27"/>
    </location>
</feature>
<evidence type="ECO:0000313" key="4">
    <source>
        <dbReference type="Proteomes" id="UP001165060"/>
    </source>
</evidence>
<dbReference type="SUPFAM" id="SSF55073">
    <property type="entry name" value="Nucleotide cyclase"/>
    <property type="match status" value="2"/>
</dbReference>
<dbReference type="Gene3D" id="3.30.70.1230">
    <property type="entry name" value="Nucleotide cyclase"/>
    <property type="match status" value="2"/>
</dbReference>
<dbReference type="Pfam" id="PF00211">
    <property type="entry name" value="Guanylate_cyc"/>
    <property type="match status" value="2"/>
</dbReference>
<evidence type="ECO:0000313" key="3">
    <source>
        <dbReference type="EMBL" id="GMI29661.1"/>
    </source>
</evidence>
<dbReference type="PROSITE" id="PS50125">
    <property type="entry name" value="GUANYLATE_CYCLASE_2"/>
    <property type="match status" value="2"/>
</dbReference>
<dbReference type="InterPro" id="IPR029787">
    <property type="entry name" value="Nucleotide_cyclase"/>
</dbReference>
<accession>A0ABQ6MPQ5</accession>
<feature type="region of interest" description="Disordered" evidence="1">
    <location>
        <begin position="188"/>
        <end position="219"/>
    </location>
</feature>
<evidence type="ECO:0000256" key="1">
    <source>
        <dbReference type="SAM" id="MobiDB-lite"/>
    </source>
</evidence>
<dbReference type="InterPro" id="IPR001054">
    <property type="entry name" value="A/G_cyclase"/>
</dbReference>
<gene>
    <name evidence="3" type="ORF">TeGR_g11906</name>
</gene>
<dbReference type="CDD" id="cd07302">
    <property type="entry name" value="CHD"/>
    <property type="match status" value="2"/>
</dbReference>
<feature type="domain" description="Guanylate cyclase" evidence="2">
    <location>
        <begin position="368"/>
        <end position="492"/>
    </location>
</feature>
<feature type="non-terminal residue" evidence="3">
    <location>
        <position position="534"/>
    </location>
</feature>
<feature type="domain" description="Guanylate cyclase" evidence="2">
    <location>
        <begin position="78"/>
        <end position="264"/>
    </location>
</feature>
<protein>
    <recommendedName>
        <fullName evidence="2">Guanylate cyclase domain-containing protein</fullName>
    </recommendedName>
</protein>
<organism evidence="3 4">
    <name type="scientific">Tetraparma gracilis</name>
    <dbReference type="NCBI Taxonomy" id="2962635"/>
    <lineage>
        <taxon>Eukaryota</taxon>
        <taxon>Sar</taxon>
        <taxon>Stramenopiles</taxon>
        <taxon>Ochrophyta</taxon>
        <taxon>Bolidophyceae</taxon>
        <taxon>Parmales</taxon>
        <taxon>Triparmaceae</taxon>
        <taxon>Tetraparma</taxon>
    </lineage>
</organism>
<dbReference type="PANTHER" id="PTHR47455:SF1">
    <property type="entry name" value="GUANYLATE CYCLASE DOMAIN-CONTAINING PROTEIN"/>
    <property type="match status" value="1"/>
</dbReference>
<evidence type="ECO:0000259" key="2">
    <source>
        <dbReference type="PROSITE" id="PS50125"/>
    </source>
</evidence>
<dbReference type="EMBL" id="BRYB01004350">
    <property type="protein sequence ID" value="GMI29661.1"/>
    <property type="molecule type" value="Genomic_DNA"/>
</dbReference>
<comment type="caution">
    <text evidence="3">The sequence shown here is derived from an EMBL/GenBank/DDBJ whole genome shotgun (WGS) entry which is preliminary data.</text>
</comment>
<sequence length="534" mass="57491">MSSPESPADEAKPAAAIGKPFSSVRGGVRRGSTEGEFSVKKETVSTLLGYCPTTLVNQILRSDWNGDRRMECETFWAACAFVDISGFSSLASDLQSAEDISKKAHRGGMHGRGAESLTKFLNNTLRQLIEVILNHGGDIVKFAGDAMIVVWREERGATKSHVNKAEAAASACLCALACVQDLTNQAAQMMSPSRPSSTKSPGPNSPRPSKMSMSPLPGGDQQPSLNVHVGIGVGNIVGFHVGGLRNRWEYFVMGEACNQMNIAESLAKVGEVVISKATCHLLEDFSTQLGIKELKQNTKRSGFMHIQKFRCTVTPASQNSIMSKMNTLSNADIEKLDRCLRCYIPNPIVTAVDESESLENDGVLRELCVLFIKLNNLASVIEPNGAIEREADKIQRTVATVQEAAYHGRATLRQFIIDDKGAVAIVVVGLPPVTAIKTSSRGLKIGLRILEHGVPAQIGITTGTCYCGTIGSRRRGDFAVVGDHINMAARLMAAADEGTLLCDSNTMAAARLDKSLFFGEGKKLRVKGKKEPIK</sequence>
<dbReference type="PANTHER" id="PTHR47455">
    <property type="entry name" value="ADENYLYL CYCLASE BETA"/>
    <property type="match status" value="1"/>
</dbReference>
<proteinExistence type="predicted"/>
<name>A0ABQ6MPQ5_9STRA</name>
<reference evidence="3 4" key="1">
    <citation type="journal article" date="2023" name="Commun. Biol.">
        <title>Genome analysis of Parmales, the sister group of diatoms, reveals the evolutionary specialization of diatoms from phago-mixotrophs to photoautotrophs.</title>
        <authorList>
            <person name="Ban H."/>
            <person name="Sato S."/>
            <person name="Yoshikawa S."/>
            <person name="Yamada K."/>
            <person name="Nakamura Y."/>
            <person name="Ichinomiya M."/>
            <person name="Sato N."/>
            <person name="Blanc-Mathieu R."/>
            <person name="Endo H."/>
            <person name="Kuwata A."/>
            <person name="Ogata H."/>
        </authorList>
    </citation>
    <scope>NUCLEOTIDE SEQUENCE [LARGE SCALE GENOMIC DNA]</scope>
</reference>
<feature type="compositionally biased region" description="Polar residues" evidence="1">
    <location>
        <begin position="188"/>
        <end position="202"/>
    </location>
</feature>
<dbReference type="Proteomes" id="UP001165060">
    <property type="component" value="Unassembled WGS sequence"/>
</dbReference>
<keyword evidence="4" id="KW-1185">Reference proteome</keyword>